<feature type="region of interest" description="Disordered" evidence="1">
    <location>
        <begin position="1"/>
        <end position="43"/>
    </location>
</feature>
<gene>
    <name evidence="2" type="ORF">P691DRAFT_786829</name>
</gene>
<evidence type="ECO:0000313" key="2">
    <source>
        <dbReference type="EMBL" id="KAF9439419.1"/>
    </source>
</evidence>
<sequence>MYNGARSEGSSSRVTNGVCKTERKRTKGGNIPHHQTTFTNHAVPPYASSSSPISYLAPPYCPTATLPFLPCPFPVLVGLITPVGPNKGLTPLPVFIGDIGNGVAMAIVGGGDTNMAWA</sequence>
<dbReference type="EMBL" id="MU154372">
    <property type="protein sequence ID" value="KAF9439419.1"/>
    <property type="molecule type" value="Genomic_DNA"/>
</dbReference>
<comment type="caution">
    <text evidence="2">The sequence shown here is derived from an EMBL/GenBank/DDBJ whole genome shotgun (WGS) entry which is preliminary data.</text>
</comment>
<dbReference type="Proteomes" id="UP000807342">
    <property type="component" value="Unassembled WGS sequence"/>
</dbReference>
<proteinExistence type="predicted"/>
<reference evidence="2" key="1">
    <citation type="submission" date="2020-11" db="EMBL/GenBank/DDBJ databases">
        <authorList>
            <consortium name="DOE Joint Genome Institute"/>
            <person name="Ahrendt S."/>
            <person name="Riley R."/>
            <person name="Andreopoulos W."/>
            <person name="Labutti K."/>
            <person name="Pangilinan J."/>
            <person name="Ruiz-Duenas F.J."/>
            <person name="Barrasa J.M."/>
            <person name="Sanchez-Garcia M."/>
            <person name="Camarero S."/>
            <person name="Miyauchi S."/>
            <person name="Serrano A."/>
            <person name="Linde D."/>
            <person name="Babiker R."/>
            <person name="Drula E."/>
            <person name="Ayuso-Fernandez I."/>
            <person name="Pacheco R."/>
            <person name="Padilla G."/>
            <person name="Ferreira P."/>
            <person name="Barriuso J."/>
            <person name="Kellner H."/>
            <person name="Castanera R."/>
            <person name="Alfaro M."/>
            <person name="Ramirez L."/>
            <person name="Pisabarro A.G."/>
            <person name="Kuo A."/>
            <person name="Tritt A."/>
            <person name="Lipzen A."/>
            <person name="He G."/>
            <person name="Yan M."/>
            <person name="Ng V."/>
            <person name="Cullen D."/>
            <person name="Martin F."/>
            <person name="Rosso M.-N."/>
            <person name="Henrissat B."/>
            <person name="Hibbett D."/>
            <person name="Martinez A.T."/>
            <person name="Grigoriev I.V."/>
        </authorList>
    </citation>
    <scope>NUCLEOTIDE SEQUENCE</scope>
    <source>
        <strain evidence="2">MF-IS2</strain>
    </source>
</reference>
<evidence type="ECO:0000256" key="1">
    <source>
        <dbReference type="SAM" id="MobiDB-lite"/>
    </source>
</evidence>
<keyword evidence="3" id="KW-1185">Reference proteome</keyword>
<name>A0A9P6BV77_9AGAR</name>
<organism evidence="2 3">
    <name type="scientific">Macrolepiota fuliginosa MF-IS2</name>
    <dbReference type="NCBI Taxonomy" id="1400762"/>
    <lineage>
        <taxon>Eukaryota</taxon>
        <taxon>Fungi</taxon>
        <taxon>Dikarya</taxon>
        <taxon>Basidiomycota</taxon>
        <taxon>Agaricomycotina</taxon>
        <taxon>Agaricomycetes</taxon>
        <taxon>Agaricomycetidae</taxon>
        <taxon>Agaricales</taxon>
        <taxon>Agaricineae</taxon>
        <taxon>Agaricaceae</taxon>
        <taxon>Macrolepiota</taxon>
    </lineage>
</organism>
<dbReference type="AlphaFoldDB" id="A0A9P6BV77"/>
<protein>
    <submittedName>
        <fullName evidence="2">Uncharacterized protein</fullName>
    </submittedName>
</protein>
<evidence type="ECO:0000313" key="3">
    <source>
        <dbReference type="Proteomes" id="UP000807342"/>
    </source>
</evidence>
<accession>A0A9P6BV77</accession>